<evidence type="ECO:0000313" key="3">
    <source>
        <dbReference type="EMBL" id="KMZ86321.1"/>
    </source>
</evidence>
<dbReference type="EMBL" id="KQ234824">
    <property type="protein sequence ID" value="KMZ86321.1"/>
    <property type="molecule type" value="Genomic_DNA"/>
</dbReference>
<proteinExistence type="predicted"/>
<feature type="chain" id="PRO_5005322904" description="Cysteine-rich protective antigen 6 bladed domain-containing protein" evidence="1">
    <location>
        <begin position="24"/>
        <end position="731"/>
    </location>
</feature>
<keyword evidence="1" id="KW-0732">Signal</keyword>
<dbReference type="OrthoDB" id="391240at2759"/>
<evidence type="ECO:0000256" key="1">
    <source>
        <dbReference type="SAM" id="SignalP"/>
    </source>
</evidence>
<dbReference type="Pfam" id="PF18638">
    <property type="entry name" value="CyRPA"/>
    <property type="match status" value="1"/>
</dbReference>
<sequence>MAALGPLLGLLLWVCTAWRGARGFYFNVENELISKDTNMKRCFLEHFVNFKGEVVQVCLDQIPSRVVNQYNILISSYGEDKQWRMQSKVLSGHTTKLLRYFYSFTNGQQLVVVFCFNKNLSKPPYECFRSITDDLKTLKTEKIQIDLRMFEPSSFSDYALSSFDLFGVGNLLICGVNNKRNAKPNVGLLVICHASADGGLTWGKRLHFYHPNMDKHTTYESLVPKISGNEIGFQYLASKVSLTKYFKCAYKKDHDFECQDVNLVREQSYIWDIAKVRGYYVAPLSDGKVPPCTIYYMYNNTYLMPLEVPKSVGAEYHRGNLFPLDNKRLVYNYVNEKETYTYVLSHTGTVKYCTLMYIKRDYMNAGFVKRGNKYYCDVNYDDLTVEGEDRFFTVSIYNGVRQDIRKCFYLRYDSSLEPVNIVHRIENVYEYSNFKLYTLYIKKDVEAYFLKDMTLDCYLGEDFYLSLHINFKNNFILDNTDVNQSVVNLFPKNIIYLKLPDARSQNLLSKVSFPPNTRYIKVDDYYYIFKLPSFVASQSTTQMLFLSNNGSQKTQNKNVTFHAGGVKEPILGVDFSRTSKICAYAGDESNCDRVKVRGNKVSVTVNMGVAADPAADPVTKPPSEPPTKITLGIICPVNKKNKNTCFNEIYDKKKKIFIRDHLKDSQGYLTIYPKTYVHTSSPGAEMFEESLLVLTPQFIERYNANRAKYNGTFHCKCYANGRAYEVAFSFA</sequence>
<feature type="domain" description="Cysteine-rich protective antigen 6 bladed" evidence="2">
    <location>
        <begin position="33"/>
        <end position="342"/>
    </location>
</feature>
<name>A0A0J9SU15_PLAV1</name>
<gene>
    <name evidence="3" type="ORF">PVBG_01844</name>
</gene>
<dbReference type="AlphaFoldDB" id="A0A0J9SU15"/>
<organism evidence="3 4">
    <name type="scientific">Plasmodium vivax (strain Brazil I)</name>
    <dbReference type="NCBI Taxonomy" id="1033975"/>
    <lineage>
        <taxon>Eukaryota</taxon>
        <taxon>Sar</taxon>
        <taxon>Alveolata</taxon>
        <taxon>Apicomplexa</taxon>
        <taxon>Aconoidasida</taxon>
        <taxon>Haemosporida</taxon>
        <taxon>Plasmodiidae</taxon>
        <taxon>Plasmodium</taxon>
        <taxon>Plasmodium (Plasmodium)</taxon>
    </lineage>
</organism>
<evidence type="ECO:0000259" key="2">
    <source>
        <dbReference type="Pfam" id="PF18638"/>
    </source>
</evidence>
<dbReference type="Proteomes" id="UP000053327">
    <property type="component" value="Unassembled WGS sequence"/>
</dbReference>
<reference evidence="3 4" key="1">
    <citation type="submission" date="2011-08" db="EMBL/GenBank/DDBJ databases">
        <title>The Genome Sequence of Plasmodium vivax Brazil I.</title>
        <authorList>
            <consortium name="The Broad Institute Genome Sequencing Platform"/>
            <consortium name="The Broad Institute Genome Sequencing Center for Infectious Disease"/>
            <person name="Neafsey D."/>
            <person name="Carlton J."/>
            <person name="Barnwell J."/>
            <person name="Collins W."/>
            <person name="Escalante A."/>
            <person name="Mullikin J."/>
            <person name="Saul A."/>
            <person name="Guigo R."/>
            <person name="Camara F."/>
            <person name="Young S.K."/>
            <person name="Zeng Q."/>
            <person name="Gargeya S."/>
            <person name="Fitzgerald M."/>
            <person name="Haas B."/>
            <person name="Abouelleil A."/>
            <person name="Alvarado L."/>
            <person name="Arachchi H.M."/>
            <person name="Berlin A."/>
            <person name="Brown A."/>
            <person name="Chapman S.B."/>
            <person name="Chen Z."/>
            <person name="Dunbar C."/>
            <person name="Freedman E."/>
            <person name="Gearin G."/>
            <person name="Gellesch M."/>
            <person name="Goldberg J."/>
            <person name="Griggs A."/>
            <person name="Gujja S."/>
            <person name="Heiman D."/>
            <person name="Howarth C."/>
            <person name="Larson L."/>
            <person name="Lui A."/>
            <person name="MacDonald P.J.P."/>
            <person name="Montmayeur A."/>
            <person name="Murphy C."/>
            <person name="Neiman D."/>
            <person name="Pearson M."/>
            <person name="Priest M."/>
            <person name="Roberts A."/>
            <person name="Saif S."/>
            <person name="Shea T."/>
            <person name="Shenoy N."/>
            <person name="Sisk P."/>
            <person name="Stolte C."/>
            <person name="Sykes S."/>
            <person name="Wortman J."/>
            <person name="Nusbaum C."/>
            <person name="Birren B."/>
        </authorList>
    </citation>
    <scope>NUCLEOTIDE SEQUENCE [LARGE SCALE GENOMIC DNA]</scope>
    <source>
        <strain evidence="3 4">Brazil I</strain>
    </source>
</reference>
<accession>A0A0J9SU15</accession>
<protein>
    <recommendedName>
        <fullName evidence="2">Cysteine-rich protective antigen 6 bladed domain-containing protein</fullName>
    </recommendedName>
</protein>
<evidence type="ECO:0000313" key="4">
    <source>
        <dbReference type="Proteomes" id="UP000053327"/>
    </source>
</evidence>
<feature type="signal peptide" evidence="1">
    <location>
        <begin position="1"/>
        <end position="23"/>
    </location>
</feature>
<dbReference type="InterPro" id="IPR041396">
    <property type="entry name" value="CyRPA"/>
</dbReference>